<evidence type="ECO:0000313" key="2">
    <source>
        <dbReference type="EMBL" id="RUR85975.1"/>
    </source>
</evidence>
<protein>
    <submittedName>
        <fullName evidence="2">Uncharacterized protein</fullName>
    </submittedName>
</protein>
<dbReference type="AlphaFoldDB" id="A0A3S0ZXC8"/>
<sequence length="70" mass="8273">MLKCCHITHYQAINCPEVFIIIPLDSTTVSTCVKFIWGFIFKLYTVTIFTTLEVNIAMRQDRIFEQYYLS</sequence>
<keyword evidence="1" id="KW-1133">Transmembrane helix</keyword>
<keyword evidence="1" id="KW-0812">Transmembrane</keyword>
<comment type="caution">
    <text evidence="2">The sequence shown here is derived from an EMBL/GenBank/DDBJ whole genome shotgun (WGS) entry which is preliminary data.</text>
</comment>
<evidence type="ECO:0000256" key="1">
    <source>
        <dbReference type="SAM" id="Phobius"/>
    </source>
</evidence>
<organism evidence="2 3">
    <name type="scientific">Chlorogloeopsis fritschii PCC 6912</name>
    <dbReference type="NCBI Taxonomy" id="211165"/>
    <lineage>
        <taxon>Bacteria</taxon>
        <taxon>Bacillati</taxon>
        <taxon>Cyanobacteriota</taxon>
        <taxon>Cyanophyceae</taxon>
        <taxon>Nostocales</taxon>
        <taxon>Chlorogloeopsidaceae</taxon>
        <taxon>Chlorogloeopsis</taxon>
    </lineage>
</organism>
<reference evidence="2 3" key="1">
    <citation type="journal article" date="2019" name="Genome Biol. Evol.">
        <title>Day and night: Metabolic profiles and evolutionary relationships of six axenic non-marine cyanobacteria.</title>
        <authorList>
            <person name="Will S.E."/>
            <person name="Henke P."/>
            <person name="Boedeker C."/>
            <person name="Huang S."/>
            <person name="Brinkmann H."/>
            <person name="Rohde M."/>
            <person name="Jarek M."/>
            <person name="Friedl T."/>
            <person name="Seufert S."/>
            <person name="Schumacher M."/>
            <person name="Overmann J."/>
            <person name="Neumann-Schaal M."/>
            <person name="Petersen J."/>
        </authorList>
    </citation>
    <scope>NUCLEOTIDE SEQUENCE [LARGE SCALE GENOMIC DNA]</scope>
    <source>
        <strain evidence="2 3">PCC 6912</strain>
    </source>
</reference>
<dbReference type="EMBL" id="RSCJ01000002">
    <property type="protein sequence ID" value="RUR85975.1"/>
    <property type="molecule type" value="Genomic_DNA"/>
</dbReference>
<evidence type="ECO:0000313" key="3">
    <source>
        <dbReference type="Proteomes" id="UP000268857"/>
    </source>
</evidence>
<accession>A0A3S0ZXC8</accession>
<gene>
    <name evidence="2" type="ORF">PCC6912_08000</name>
</gene>
<proteinExistence type="predicted"/>
<keyword evidence="1" id="KW-0472">Membrane</keyword>
<name>A0A3S0ZXC8_CHLFR</name>
<feature type="transmembrane region" description="Helical" evidence="1">
    <location>
        <begin position="35"/>
        <end position="56"/>
    </location>
</feature>
<keyword evidence="3" id="KW-1185">Reference proteome</keyword>
<dbReference type="Proteomes" id="UP000268857">
    <property type="component" value="Unassembled WGS sequence"/>
</dbReference>